<dbReference type="SMART" id="SM00757">
    <property type="entry name" value="CRA"/>
    <property type="match status" value="1"/>
</dbReference>
<feature type="compositionally biased region" description="Low complexity" evidence="1">
    <location>
        <begin position="27"/>
        <end position="42"/>
    </location>
</feature>
<dbReference type="InterPro" id="IPR001870">
    <property type="entry name" value="B30.2/SPRY"/>
</dbReference>
<dbReference type="InterPro" id="IPR043136">
    <property type="entry name" value="B30.2/SPRY_sf"/>
</dbReference>
<evidence type="ECO:0000256" key="1">
    <source>
        <dbReference type="SAM" id="MobiDB-lite"/>
    </source>
</evidence>
<name>A0A6A7BS30_9PEZI</name>
<dbReference type="PROSITE" id="PS50897">
    <property type="entry name" value="CTLH"/>
    <property type="match status" value="1"/>
</dbReference>
<feature type="region of interest" description="Disordered" evidence="1">
    <location>
        <begin position="1"/>
        <end position="43"/>
    </location>
</feature>
<organism evidence="4 5">
    <name type="scientific">Piedraia hortae CBS 480.64</name>
    <dbReference type="NCBI Taxonomy" id="1314780"/>
    <lineage>
        <taxon>Eukaryota</taxon>
        <taxon>Fungi</taxon>
        <taxon>Dikarya</taxon>
        <taxon>Ascomycota</taxon>
        <taxon>Pezizomycotina</taxon>
        <taxon>Dothideomycetes</taxon>
        <taxon>Dothideomycetidae</taxon>
        <taxon>Capnodiales</taxon>
        <taxon>Piedraiaceae</taxon>
        <taxon>Piedraia</taxon>
    </lineage>
</organism>
<dbReference type="InterPro" id="IPR013144">
    <property type="entry name" value="CRA_dom"/>
</dbReference>
<dbReference type="InterPro" id="IPR003877">
    <property type="entry name" value="SPRY_dom"/>
</dbReference>
<reference evidence="4" key="1">
    <citation type="journal article" date="2020" name="Stud. Mycol.">
        <title>101 Dothideomycetes genomes: a test case for predicting lifestyles and emergence of pathogens.</title>
        <authorList>
            <person name="Haridas S."/>
            <person name="Albert R."/>
            <person name="Binder M."/>
            <person name="Bloem J."/>
            <person name="Labutti K."/>
            <person name="Salamov A."/>
            <person name="Andreopoulos B."/>
            <person name="Baker S."/>
            <person name="Barry K."/>
            <person name="Bills G."/>
            <person name="Bluhm B."/>
            <person name="Cannon C."/>
            <person name="Castanera R."/>
            <person name="Culley D."/>
            <person name="Daum C."/>
            <person name="Ezra D."/>
            <person name="Gonzalez J."/>
            <person name="Henrissat B."/>
            <person name="Kuo A."/>
            <person name="Liang C."/>
            <person name="Lipzen A."/>
            <person name="Lutzoni F."/>
            <person name="Magnuson J."/>
            <person name="Mondo S."/>
            <person name="Nolan M."/>
            <person name="Ohm R."/>
            <person name="Pangilinan J."/>
            <person name="Park H.-J."/>
            <person name="Ramirez L."/>
            <person name="Alfaro M."/>
            <person name="Sun H."/>
            <person name="Tritt A."/>
            <person name="Yoshinaga Y."/>
            <person name="Zwiers L.-H."/>
            <person name="Turgeon B."/>
            <person name="Goodwin S."/>
            <person name="Spatafora J."/>
            <person name="Crous P."/>
            <person name="Grigoriev I."/>
        </authorList>
    </citation>
    <scope>NUCLEOTIDE SEQUENCE</scope>
    <source>
        <strain evidence="4">CBS 480.64</strain>
    </source>
</reference>
<gene>
    <name evidence="4" type="ORF">K470DRAFT_260172</name>
</gene>
<evidence type="ECO:0000259" key="3">
    <source>
        <dbReference type="PROSITE" id="PS50897"/>
    </source>
</evidence>
<accession>A0A6A7BS30</accession>
<dbReference type="SMART" id="SM00449">
    <property type="entry name" value="SPRY"/>
    <property type="match status" value="1"/>
</dbReference>
<dbReference type="OrthoDB" id="25503at2759"/>
<dbReference type="PANTHER" id="PTHR12864">
    <property type="entry name" value="RAN BINDING PROTEIN 9-RELATED"/>
    <property type="match status" value="1"/>
</dbReference>
<proteinExistence type="predicted"/>
<dbReference type="InterPro" id="IPR006595">
    <property type="entry name" value="CTLH_C"/>
</dbReference>
<dbReference type="Pfam" id="PF10607">
    <property type="entry name" value="CTLH"/>
    <property type="match status" value="1"/>
</dbReference>
<sequence length="557" mass="62711">MAGNVPFEPPNASRIRQQQTSPQQTFGLRRLSKSGSSGPLRPVSWDALRTQHVPQDPPVFFVPTYLEQSRIVERMRKGHEERLVAHREGRTSVSSSIRQFQPKSEFEDGFCLLPSAWNPSDKQPGIIVIGDGDYCEVRYNGPQNSTTRETATIRTDHPIPRECGLYYYEIMVLSRHKDAPIEIGFAARKMTRMSVWEGESWTYHGDSGEALGKPYGPRFTGADVIGCGINFRNDTCFFTRNGCDLGTAFTGINRFAGSHLLYPSLGMKKNGERIRANFGQRPFAFDIDRLMTQEREEVSKEICQTDLPTDIVEQANQLILHHLVREGCAETAKVFVTQALNRYPKQDLNQATDNVHAINRRRIREAILNGDIDQALRSLKALYSNVLMDPRHRDTVFSLKCRKFIEMIRQHSQSKFDVADAMDVDMTSGRALKGRNTKTVVPTSGEDVLSAAVKYGQELQAEFGGDPRPERKKELNDLYAFVAYPDPTTSPGAHLLDPKLREQIADKVNMAILVSQRDQPLSNLERLCAETDVLLTKLAQKGNGSAALINIHKDFLQ</sequence>
<protein>
    <submittedName>
        <fullName evidence="4">SPRY-domain-containing protein</fullName>
    </submittedName>
</protein>
<dbReference type="InterPro" id="IPR050618">
    <property type="entry name" value="Ubq-SigPath_Reg"/>
</dbReference>
<dbReference type="SMART" id="SM00668">
    <property type="entry name" value="CTLH"/>
    <property type="match status" value="1"/>
</dbReference>
<dbReference type="Gene3D" id="2.60.120.920">
    <property type="match status" value="1"/>
</dbReference>
<feature type="domain" description="B30.2/SPRY" evidence="2">
    <location>
        <begin position="95"/>
        <end position="283"/>
    </location>
</feature>
<evidence type="ECO:0000259" key="2">
    <source>
        <dbReference type="PROSITE" id="PS50188"/>
    </source>
</evidence>
<dbReference type="Proteomes" id="UP000799421">
    <property type="component" value="Unassembled WGS sequence"/>
</dbReference>
<dbReference type="PROSITE" id="PS50188">
    <property type="entry name" value="B302_SPRY"/>
    <property type="match status" value="1"/>
</dbReference>
<keyword evidence="5" id="KW-1185">Reference proteome</keyword>
<feature type="compositionally biased region" description="Polar residues" evidence="1">
    <location>
        <begin position="14"/>
        <end position="26"/>
    </location>
</feature>
<dbReference type="AlphaFoldDB" id="A0A6A7BS30"/>
<evidence type="ECO:0000313" key="5">
    <source>
        <dbReference type="Proteomes" id="UP000799421"/>
    </source>
</evidence>
<evidence type="ECO:0000313" key="4">
    <source>
        <dbReference type="EMBL" id="KAF2858096.1"/>
    </source>
</evidence>
<dbReference type="InterPro" id="IPR013320">
    <property type="entry name" value="ConA-like_dom_sf"/>
</dbReference>
<dbReference type="SUPFAM" id="SSF49899">
    <property type="entry name" value="Concanavalin A-like lectins/glucanases"/>
    <property type="match status" value="1"/>
</dbReference>
<feature type="domain" description="CTLH" evidence="3">
    <location>
        <begin position="356"/>
        <end position="415"/>
    </location>
</feature>
<dbReference type="Pfam" id="PF00622">
    <property type="entry name" value="SPRY"/>
    <property type="match status" value="1"/>
</dbReference>
<dbReference type="InterPro" id="IPR024964">
    <property type="entry name" value="CTLH/CRA"/>
</dbReference>
<dbReference type="EMBL" id="MU006018">
    <property type="protein sequence ID" value="KAF2858096.1"/>
    <property type="molecule type" value="Genomic_DNA"/>
</dbReference>